<comment type="caution">
    <text evidence="3">The sequence shown here is derived from an EMBL/GenBank/DDBJ whole genome shotgun (WGS) entry which is preliminary data.</text>
</comment>
<evidence type="ECO:0000256" key="1">
    <source>
        <dbReference type="SAM" id="Phobius"/>
    </source>
</evidence>
<reference evidence="4" key="1">
    <citation type="journal article" date="2020" name="MBio">
        <title>Horizontal gene transfer to a defensive symbiont with a reduced genome amongst a multipartite beetle microbiome.</title>
        <authorList>
            <person name="Waterworth S.C."/>
            <person name="Florez L.V."/>
            <person name="Rees E.R."/>
            <person name="Hertweck C."/>
            <person name="Kaltenpoth M."/>
            <person name="Kwan J.C."/>
        </authorList>
    </citation>
    <scope>NUCLEOTIDE SEQUENCE [LARGE SCALE GENOMIC DNA]</scope>
</reference>
<feature type="domain" description="Cache 3/Cache 2 fusion" evidence="2">
    <location>
        <begin position="99"/>
        <end position="321"/>
    </location>
</feature>
<feature type="transmembrane region" description="Helical" evidence="1">
    <location>
        <begin position="325"/>
        <end position="345"/>
    </location>
</feature>
<feature type="transmembrane region" description="Helical" evidence="1">
    <location>
        <begin position="15"/>
        <end position="36"/>
    </location>
</feature>
<dbReference type="EMBL" id="WNDQ01000070">
    <property type="protein sequence ID" value="KAF1018916.1"/>
    <property type="molecule type" value="Genomic_DNA"/>
</dbReference>
<feature type="transmembrane region" description="Helical" evidence="1">
    <location>
        <begin position="301"/>
        <end position="319"/>
    </location>
</feature>
<keyword evidence="1" id="KW-1133">Transmembrane helix</keyword>
<protein>
    <recommendedName>
        <fullName evidence="2">Cache 3/Cache 2 fusion domain-containing protein</fullName>
    </recommendedName>
</protein>
<evidence type="ECO:0000313" key="4">
    <source>
        <dbReference type="Proteomes" id="UP000461670"/>
    </source>
</evidence>
<organism evidence="3 4">
    <name type="scientific">Paracidovorax wautersii</name>
    <dbReference type="NCBI Taxonomy" id="1177982"/>
    <lineage>
        <taxon>Bacteria</taxon>
        <taxon>Pseudomonadati</taxon>
        <taxon>Pseudomonadota</taxon>
        <taxon>Betaproteobacteria</taxon>
        <taxon>Burkholderiales</taxon>
        <taxon>Comamonadaceae</taxon>
        <taxon>Paracidovorax</taxon>
    </lineage>
</organism>
<name>A0A7V8FL79_9BURK</name>
<dbReference type="AlphaFoldDB" id="A0A7V8FL79"/>
<evidence type="ECO:0000259" key="2">
    <source>
        <dbReference type="Pfam" id="PF17201"/>
    </source>
</evidence>
<evidence type="ECO:0000313" key="3">
    <source>
        <dbReference type="EMBL" id="KAF1018916.1"/>
    </source>
</evidence>
<dbReference type="Proteomes" id="UP000461670">
    <property type="component" value="Unassembled WGS sequence"/>
</dbReference>
<dbReference type="CDD" id="cd18774">
    <property type="entry name" value="PDC2_HK_sensor"/>
    <property type="match status" value="1"/>
</dbReference>
<sequence>MAWTQWRDWPLSQQMLVLAAMVAVAVGALGAGVLGWQGLVSARAQVAREADQSLALVDSTLQLAYQAAVARGRLAIPAVYKAYGGEPRLAEAVATPTGADAAAPTLMAGGEAMNNRLVPLELLRDYTGAETAVLARNGQGRWIALASLRKNEDGSPRLGVPYAADDPVVRAAEAGQPADLLVQRAGRWNVMSIQPLRDPAGRVYGAISARVDVDDDIRCLLQHLGELRPIGGMGQLVVMSPHEKPGAWTYLVHPAFQGRTMDALAPPDRAVVESLLPQPQGFIRVNFANNRTATLMGWRQVAHWGWVVFAVGPEPALMAAAYRTLMLQAALLLGTGLVIAGLIAWRMRRALRPVGSVAQDLVGLGEGDLSRQPPPARLASRNEVQVLFGAFGRTTRGCGARCTPCARASTRSTARPWARWWRPCRASAPARARSPTSWA</sequence>
<dbReference type="Pfam" id="PF17201">
    <property type="entry name" value="Cache_3-Cache_2"/>
    <property type="match status" value="1"/>
</dbReference>
<dbReference type="InterPro" id="IPR033462">
    <property type="entry name" value="Cache_3-Cache_2"/>
</dbReference>
<gene>
    <name evidence="3" type="ORF">GAK30_03426</name>
</gene>
<keyword evidence="1" id="KW-0472">Membrane</keyword>
<accession>A0A7V8FL79</accession>
<proteinExistence type="predicted"/>
<keyword evidence="1" id="KW-0812">Transmembrane</keyword>